<evidence type="ECO:0000259" key="10">
    <source>
        <dbReference type="PROSITE" id="PS51830"/>
    </source>
</evidence>
<feature type="domain" description="AIG1-type G" evidence="9">
    <location>
        <begin position="1820"/>
        <end position="2018"/>
    </location>
</feature>
<dbReference type="InterPro" id="IPR027417">
    <property type="entry name" value="P-loop_NTPase"/>
</dbReference>
<dbReference type="InterPro" id="IPR006703">
    <property type="entry name" value="G_AIG1"/>
</dbReference>
<evidence type="ECO:0000313" key="11">
    <source>
        <dbReference type="EMBL" id="KAK3509234.1"/>
    </source>
</evidence>
<accession>A0AAE0UJG9</accession>
<dbReference type="EC" id="3.1.26.4" evidence="4"/>
<feature type="compositionally biased region" description="Acidic residues" evidence="8">
    <location>
        <begin position="1103"/>
        <end position="1114"/>
    </location>
</feature>
<evidence type="ECO:0000256" key="8">
    <source>
        <dbReference type="SAM" id="MobiDB-lite"/>
    </source>
</evidence>
<dbReference type="Gene3D" id="3.30.70.270">
    <property type="match status" value="1"/>
</dbReference>
<feature type="domain" description="FIIND" evidence="10">
    <location>
        <begin position="773"/>
        <end position="1048"/>
    </location>
</feature>
<dbReference type="GO" id="GO:0042981">
    <property type="term" value="P:regulation of apoptotic process"/>
    <property type="evidence" value="ECO:0007669"/>
    <property type="project" value="InterPro"/>
</dbReference>
<dbReference type="Pfam" id="PF00619">
    <property type="entry name" value="CARD"/>
    <property type="match status" value="1"/>
</dbReference>
<dbReference type="Pfam" id="PF13553">
    <property type="entry name" value="FIIND"/>
    <property type="match status" value="3"/>
</dbReference>
<feature type="domain" description="AIG1-type G" evidence="9">
    <location>
        <begin position="1537"/>
        <end position="1738"/>
    </location>
</feature>
<comment type="similarity">
    <text evidence="2">Belongs to the TRAFAC class TrmE-Era-EngA-EngB-Septin-like GTPase superfamily. AIG1/Toc34/Toc159-like paraseptin GTPase family. IAN subfamily.</text>
</comment>
<evidence type="ECO:0000256" key="7">
    <source>
        <dbReference type="ARBA" id="ARBA00023134"/>
    </source>
</evidence>
<dbReference type="InterPro" id="IPR001315">
    <property type="entry name" value="CARD"/>
</dbReference>
<dbReference type="Pfam" id="PF23679">
    <property type="entry name" value="UPA-FIIND"/>
    <property type="match status" value="3"/>
</dbReference>
<dbReference type="Pfam" id="PF00078">
    <property type="entry name" value="RVT_1"/>
    <property type="match status" value="1"/>
</dbReference>
<gene>
    <name evidence="11" type="ORF">QTP70_025602</name>
</gene>
<keyword evidence="12" id="KW-1185">Reference proteome</keyword>
<dbReference type="SUPFAM" id="SSF47986">
    <property type="entry name" value="DEATH domain"/>
    <property type="match status" value="1"/>
</dbReference>
<evidence type="ECO:0000256" key="6">
    <source>
        <dbReference type="ARBA" id="ARBA00022741"/>
    </source>
</evidence>
<dbReference type="Pfam" id="PF04548">
    <property type="entry name" value="AIG1"/>
    <property type="match status" value="6"/>
</dbReference>
<sequence>MAVVVKPSGLDRSGYLDEASFNPELEFQNFPHSTDACKGHIQGFQTLPPYQKQPSGDMELFIPEMLENCAKDRNTCEYRFLCPHAGQFKCKLTNLVFEMKGKGAVLYRIRSWDSRLLDGLPQNEPAGPMYSIDCHEGSISYLHLPHCETRTDEVKLTVAHMTGGNVEILQPPKVTDTHAIIQIHSLSLFGLVKALLFQAYPIRAQVLLFCKKVTGNRRMNKLHIHLLPGNVPVKEVQKEHERNMYIETTSKCKLTPGKTYRPCCKSNGHDYVHQPEEDTFECDYGPNYHPTFEVLFNTEVNEVMLSLLDENGRVVWTPRMVLLTVEYHVVLALKHTDRSSDDHFEDSRDTRHMWQGITNYKTTSPACDSDASLPDVLNDFYARFEVQNNVAMRKTIPPFNDLSASSQQPSFPMLKKSLVSCLNDYHPITLIPFVMKCFERLIMRHIKTQLPPSLEYMQFANWPNRSRDDAITTTLHLALTHLDNKDNSAQSKVLTLWKAVLIQRVPSVMEIADCIKSKEFPSEIYNKIDAEATSEDQMRELYKYLISAGQAAKAEFYQILQQKHLELVTELESGSGEMHPLSEVRIVLLGCRGAGKSSAGNTILGREEFDLRGSAQCVMRQGEVAGRQITVVEAPGWQRDQAVQQLLKQEIELSVSMRPSGPHAVLLVMRLDLEFTEKERQEFVKYVDLLGPTVWSHTIFLFTFGDSLGDTSIERHIESEGQALQWLDSVLMSDSDESRLDDKYRHEFSNSDVQIPWGIAKKNPDLYLPCTLSDGGTSRSEDQRKPGAVQGVRRALKLLYLHAGQFKCKFSDLVFDMKGEGRVMYKIVSWDSHVLDGLRHMEPAGPLYSIECLSSTIHRLHLPHCETRTDVVELTVAHVTGINVEILQPLKVTNSHVIIEIQHLSCFGLLKPLKLLAYPIRAQVLLFYEKSLSKLHIHLLKRKIPVEEVQNRHESITYIPTSSKCILTPGEKYRPCCKTADREYVSQPKDETFDRDRDPNYHPTFEVFLNTEVNKVTLSLLDEKGVEVWKPHDVVLTGADFVDKHKADLIQRVPSVMEIVDCIRSKGFTGLMTLSPDSLVPASIIFPAYKNMSDSDSSGLSSDSDESISDDDYTSNDVPTSWGSRSEEKRQPGAVQGLTRALRDFRLHAGQFKCRFTDLVFDMEREGTVEVMRKIVSWDSRVLDGLRHMEPAGPLYSIECHKGSIRRLHLPHCETRTNVVKLTVAHVSDGNVEILQPLKVTSTHVIIEVQNLSLFGLLKTLLLPAYPIRAQVLLFFEKSLSKLHIHLLPGNVPVQEVQKRHESIRYITTSSRCRLTPGKKYRPCCKTTDHDYVSQPEDEMFECDYGPNYHPTFEVFFKTEVNEVRLSLLDDKGLVVWTPRDVMLTARDCLYHLTRPEREAMIQYIHNSLAAWIIHPFSSPAGVGFFFVEKKDKSLCPCIDYWGLNTSTIMNCYPLPHMSLAFEFLQGATMFTKLDLRNAYHLVRIQEGDEWKAALNIPSGHYEYLVMRFGLTNAPAVFQALVNDVLRDMINRDIHHLSEVRILLMGCRNSGKSSSGNTILGQAVFDFNRAVQCVKRHGEVAGRKITVVEVPGWCSDRPVEESTELLKQEIGLSASLCLPGPHVVLVVVNGDMTFTEKDREILAGYLMLLCDDVWSHTIALFTFGDSLGDTSIERHIESEGKALQWLVAKCGNRYHVFNNKMRYNNSQVMELLKKVENMVAENRECHLKMDNKLLQDVEKRRRREEKESNQRRMKIMKGVKYFLDVYRYLSSSSQGFRFIPKLALLPVWIIMHSLDFCVGFLRVVQFSSTSGKHAGDTCHLPEVRIVLLGSRNSGKSSSGNTILGQEVFDFNRAVQCVKRHGEVAGRKITVVEAPGWCSDRPVEDSTKLLKQEIVLSVSQCPPGPHAVLVVVNGDRTFTEKDREIFVGYQNLLSDEVWSHTIVLFTFGDSLRDTTIERHIESEGKALQWLLEKCRNRYQVFDNKIKYNTQITELLEKIEKIVAGNRGCHLEMDTKTLQDVEERRRQDEEGSVQRRMKVSNQREDLRKHTYGIHHLSEIRIVLLGSRNSGKSSSGNTILGIEEFDFNRVVQCVKRHGEVAGRKITVVEAPGWCSDRPVEESTKLLKQEIVLSVSQCPPGPHAVLVVVNGDRAFTEKDRQILAGYLSLLGDKFWSHTIVLFTFGDSLGDTSIERHIESEGQALQWLVEKCRNRYHVFNNMTMDNSQVTELLEKIAETVSGNRGCHLEMDTKIVPKLKEKDRTEEEIPNKRMTKGSMFEHELQLPMQSFTGILPGHMSIDWVPWVLYPQFQKHAGEMHHLSEVRIVLLGCRTAGKSSSGNTILGKQEFDMQENTQCMKRHGEVANRKITVVEAPGWCCDKPVEESTESLKQEIGLSASQCPPGPHAVLAVVNGDRSFTEKDREIFVGYLSLLSDKVWSHTIVLFTFGDSLGDTTIEQHIESEGQALQWLVEKCGNRYHVFNNIKMYDDSQVKKLLEIIETMVAGNRGCHLEMDLKPLQEVDAKIAEDKISHNMLKQGSWFHHEFQLPMQSFTRIPLDGMGIAWIPWVIQPPFQKHTGDIYHLSEVRIVLLGSRNSGKSSSGNTILGQEVFDFNRAVQCVTRHGEVAGRKITVVEAPGWCSDRPVEDSTKLLKQEIVLSVSQCPPGPNAVLVVVNGENAFSEKDHEILLGYQNLLSDKVWSHTIVLFTFGDSLGDTSIEQHIECEGQALQWLVEKCRNRYHVFNNKMRHSNTQVMELLMKIEKMGAENRGCHLQMDNKILQDVKKKRRQEEEKLLERMMKVFWFKYQLELQMQQISFTSIPHVRLSNPWIPWGFHPPFQKHPGADFVNEHREILIQRVSSVMEIADCLKGKDMISEEMYICFSRFDECKKDTGSTSILQTPYPGQVGCELDEKERFWSELDEVMESIPTGERVVIGADFNEHVGERNTGDEEVMGKFGVRERNLKGQMVVDFAKRMDMAVVNTYFQKREEHRVAYKSGGRRTQKKKRSEIEKKTKWWKLKKKECCAEFRQKLRQALGGQVVLPDDWETTAEVIRETGRKVLGVSSGRRKEDKETWWWNEEVQDSIQRKRLAKKKWDMDRTEENRQEYKESQHRVKREVSKAKQKQK</sequence>
<dbReference type="PANTHER" id="PTHR10903:SF107">
    <property type="entry name" value="GTPASE IMAP FAMILY MEMBER 4-LIKE-RELATED"/>
    <property type="match status" value="1"/>
</dbReference>
<organism evidence="11 12">
    <name type="scientific">Hemibagrus guttatus</name>
    <dbReference type="NCBI Taxonomy" id="175788"/>
    <lineage>
        <taxon>Eukaryota</taxon>
        <taxon>Metazoa</taxon>
        <taxon>Chordata</taxon>
        <taxon>Craniata</taxon>
        <taxon>Vertebrata</taxon>
        <taxon>Euteleostomi</taxon>
        <taxon>Actinopterygii</taxon>
        <taxon>Neopterygii</taxon>
        <taxon>Teleostei</taxon>
        <taxon>Ostariophysi</taxon>
        <taxon>Siluriformes</taxon>
        <taxon>Bagridae</taxon>
        <taxon>Hemibagrus</taxon>
    </lineage>
</organism>
<dbReference type="InterPro" id="IPR043128">
    <property type="entry name" value="Rev_trsase/Diguanyl_cyclase"/>
</dbReference>
<dbReference type="Gene3D" id="3.40.50.300">
    <property type="entry name" value="P-loop containing nucleotide triphosphate hydrolases"/>
    <property type="match status" value="6"/>
</dbReference>
<dbReference type="SUPFAM" id="SSF52540">
    <property type="entry name" value="P-loop containing nucleoside triphosphate hydrolases"/>
    <property type="match status" value="6"/>
</dbReference>
<dbReference type="PROSITE" id="PS51720">
    <property type="entry name" value="G_AIG1"/>
    <property type="match status" value="6"/>
</dbReference>
<dbReference type="GO" id="GO:0004523">
    <property type="term" value="F:RNA-DNA hybrid ribonuclease activity"/>
    <property type="evidence" value="ECO:0007669"/>
    <property type="project" value="UniProtKB-EC"/>
</dbReference>
<dbReference type="CDD" id="cd01647">
    <property type="entry name" value="RT_LTR"/>
    <property type="match status" value="1"/>
</dbReference>
<dbReference type="GO" id="GO:0005829">
    <property type="term" value="C:cytosol"/>
    <property type="evidence" value="ECO:0007669"/>
    <property type="project" value="UniProtKB-SubCell"/>
</dbReference>
<dbReference type="InterPro" id="IPR043502">
    <property type="entry name" value="DNA/RNA_pol_sf"/>
</dbReference>
<dbReference type="PROSITE" id="PS51830">
    <property type="entry name" value="FIIND"/>
    <property type="match status" value="3"/>
</dbReference>
<feature type="domain" description="FIIND" evidence="10">
    <location>
        <begin position="1123"/>
        <end position="1398"/>
    </location>
</feature>
<dbReference type="EMBL" id="JAUCMX010000027">
    <property type="protein sequence ID" value="KAK3509234.1"/>
    <property type="molecule type" value="Genomic_DNA"/>
</dbReference>
<feature type="domain" description="AIG1-type G" evidence="9">
    <location>
        <begin position="2054"/>
        <end position="2252"/>
    </location>
</feature>
<comment type="similarity">
    <text evidence="3">Belongs to the beta type-B retroviral polymerase family. HERV class-II K(HML-2) pol subfamily.</text>
</comment>
<keyword evidence="7" id="KW-0342">GTP-binding</keyword>
<evidence type="ECO:0000256" key="3">
    <source>
        <dbReference type="ARBA" id="ARBA00010879"/>
    </source>
</evidence>
<dbReference type="InterPro" id="IPR036691">
    <property type="entry name" value="Endo/exonu/phosph_ase_sf"/>
</dbReference>
<dbReference type="GO" id="GO:0005525">
    <property type="term" value="F:GTP binding"/>
    <property type="evidence" value="ECO:0007669"/>
    <property type="project" value="UniProtKB-KW"/>
</dbReference>
<name>A0AAE0UJG9_9TELE</name>
<feature type="domain" description="AIG1-type G" evidence="9">
    <location>
        <begin position="2316"/>
        <end position="2515"/>
    </location>
</feature>
<protein>
    <recommendedName>
        <fullName evidence="4">ribonuclease H</fullName>
        <ecNumber evidence="4">3.1.26.4</ecNumber>
    </recommendedName>
</protein>
<dbReference type="Proteomes" id="UP001274896">
    <property type="component" value="Unassembled WGS sequence"/>
</dbReference>
<dbReference type="InterPro" id="IPR045058">
    <property type="entry name" value="GIMA/IAN/Toc"/>
</dbReference>
<evidence type="ECO:0000256" key="5">
    <source>
        <dbReference type="ARBA" id="ARBA00022490"/>
    </source>
</evidence>
<comment type="subcellular location">
    <subcellularLocation>
        <location evidence="1">Cytoplasm</location>
        <location evidence="1">Cytosol</location>
    </subcellularLocation>
</comment>
<feature type="compositionally biased region" description="Basic and acidic residues" evidence="8">
    <location>
        <begin position="2020"/>
        <end position="2031"/>
    </location>
</feature>
<evidence type="ECO:0000256" key="1">
    <source>
        <dbReference type="ARBA" id="ARBA00004514"/>
    </source>
</evidence>
<evidence type="ECO:0000256" key="2">
    <source>
        <dbReference type="ARBA" id="ARBA00008535"/>
    </source>
</evidence>
<dbReference type="Gene3D" id="1.10.533.10">
    <property type="entry name" value="Death Domain, Fas"/>
    <property type="match status" value="2"/>
</dbReference>
<dbReference type="SUPFAM" id="SSF56672">
    <property type="entry name" value="DNA/RNA polymerases"/>
    <property type="match status" value="1"/>
</dbReference>
<keyword evidence="6" id="KW-0547">Nucleotide-binding</keyword>
<dbReference type="InterPro" id="IPR000477">
    <property type="entry name" value="RT_dom"/>
</dbReference>
<feature type="domain" description="AIG1-type G" evidence="9">
    <location>
        <begin position="2578"/>
        <end position="2779"/>
    </location>
</feature>
<reference evidence="11" key="1">
    <citation type="submission" date="2023-06" db="EMBL/GenBank/DDBJ databases">
        <title>Male Hemibagrus guttatus genome.</title>
        <authorList>
            <person name="Bian C."/>
        </authorList>
    </citation>
    <scope>NUCLEOTIDE SEQUENCE</scope>
    <source>
        <strain evidence="11">Male_cb2023</strain>
        <tissue evidence="11">Muscle</tissue>
    </source>
</reference>
<keyword evidence="5" id="KW-0963">Cytoplasm</keyword>
<feature type="region of interest" description="Disordered" evidence="8">
    <location>
        <begin position="3087"/>
        <end position="3121"/>
    </location>
</feature>
<dbReference type="FunFam" id="3.40.50.300:FF:001809">
    <property type="entry name" value="Si:ch1073-365p7.2"/>
    <property type="match status" value="5"/>
</dbReference>
<feature type="domain" description="AIG1-type G" evidence="9">
    <location>
        <begin position="581"/>
        <end position="788"/>
    </location>
</feature>
<dbReference type="InterPro" id="IPR011029">
    <property type="entry name" value="DEATH-like_dom_sf"/>
</dbReference>
<proteinExistence type="inferred from homology"/>
<evidence type="ECO:0000256" key="4">
    <source>
        <dbReference type="ARBA" id="ARBA00012180"/>
    </source>
</evidence>
<feature type="region of interest" description="Disordered" evidence="8">
    <location>
        <begin position="2020"/>
        <end position="2039"/>
    </location>
</feature>
<comment type="caution">
    <text evidence="11">The sequence shown here is derived from an EMBL/GenBank/DDBJ whole genome shotgun (WGS) entry which is preliminary data.</text>
</comment>
<feature type="domain" description="FIIND" evidence="10">
    <location>
        <begin position="57"/>
        <end position="334"/>
    </location>
</feature>
<dbReference type="InterPro" id="IPR025307">
    <property type="entry name" value="FIIND_dom"/>
</dbReference>
<evidence type="ECO:0000313" key="12">
    <source>
        <dbReference type="Proteomes" id="UP001274896"/>
    </source>
</evidence>
<evidence type="ECO:0000259" key="9">
    <source>
        <dbReference type="PROSITE" id="PS51720"/>
    </source>
</evidence>
<dbReference type="Gene3D" id="3.10.10.10">
    <property type="entry name" value="HIV Type 1 Reverse Transcriptase, subunit A, domain 1"/>
    <property type="match status" value="1"/>
</dbReference>
<dbReference type="Gene3D" id="3.60.10.10">
    <property type="entry name" value="Endonuclease/exonuclease/phosphatase"/>
    <property type="match status" value="1"/>
</dbReference>
<dbReference type="PANTHER" id="PTHR10903">
    <property type="entry name" value="GTPASE, IMAP FAMILY MEMBER-RELATED"/>
    <property type="match status" value="1"/>
</dbReference>
<feature type="compositionally biased region" description="Basic and acidic residues" evidence="8">
    <location>
        <begin position="3088"/>
        <end position="3115"/>
    </location>
</feature>
<feature type="region of interest" description="Disordered" evidence="8">
    <location>
        <begin position="1093"/>
        <end position="1135"/>
    </location>
</feature>